<protein>
    <submittedName>
        <fullName evidence="1">Uncharacterized protein</fullName>
    </submittedName>
</protein>
<keyword evidence="2" id="KW-1185">Reference proteome</keyword>
<dbReference type="EMBL" id="QGMJ01000949">
    <property type="protein sequence ID" value="TVY32742.1"/>
    <property type="molecule type" value="Genomic_DNA"/>
</dbReference>
<proteinExistence type="predicted"/>
<sequence length="287" mass="31630">MSSEPLNFEPIKDDERSVLNSDAQLAILALFETAIKSNSSPYPNIDEKAKRFVTDLVAFAPKEKSGLDADIVASITWKVLINTASCIPFQHYGQDILVKILSLLGTAGDTWKDYPGFGIAMRGNWNRSPVFQLDDDDDGGEFSLDEWLNLNSFVARLGKEFLGFGLWELRGGLEGPQAEETETSAPAAVVNTRVLVATEWIIRGGRGLLRESLLNSLSHEPSSGKPWNGGPLFRGGRGFNLERWGFWKRRLGELRKDAVESSQKAIGEAVELMTELEAEAANAWGVN</sequence>
<dbReference type="PANTHER" id="PTHR38797:SF4">
    <property type="entry name" value="NUCLEAR PORE COMPLEX PROTEIN NUP85"/>
    <property type="match status" value="1"/>
</dbReference>
<dbReference type="InterPro" id="IPR022085">
    <property type="entry name" value="OpdG"/>
</dbReference>
<dbReference type="Proteomes" id="UP000462212">
    <property type="component" value="Unassembled WGS sequence"/>
</dbReference>
<evidence type="ECO:0000313" key="1">
    <source>
        <dbReference type="EMBL" id="TVY32742.1"/>
    </source>
</evidence>
<organism evidence="1 2">
    <name type="scientific">Lachnellula subtilissima</name>
    <dbReference type="NCBI Taxonomy" id="602034"/>
    <lineage>
        <taxon>Eukaryota</taxon>
        <taxon>Fungi</taxon>
        <taxon>Dikarya</taxon>
        <taxon>Ascomycota</taxon>
        <taxon>Pezizomycotina</taxon>
        <taxon>Leotiomycetes</taxon>
        <taxon>Helotiales</taxon>
        <taxon>Lachnaceae</taxon>
        <taxon>Lachnellula</taxon>
    </lineage>
</organism>
<dbReference type="OrthoDB" id="3350591at2759"/>
<name>A0A8H8U3M8_9HELO</name>
<reference evidence="1 2" key="1">
    <citation type="submission" date="2018-05" db="EMBL/GenBank/DDBJ databases">
        <title>Genome sequencing and assembly of the regulated plant pathogen Lachnellula willkommii and related sister species for the development of diagnostic species identification markers.</title>
        <authorList>
            <person name="Giroux E."/>
            <person name="Bilodeau G."/>
        </authorList>
    </citation>
    <scope>NUCLEOTIDE SEQUENCE [LARGE SCALE GENOMIC DNA]</scope>
    <source>
        <strain evidence="1 2">CBS 197.66</strain>
    </source>
</reference>
<dbReference type="InterPro" id="IPR053204">
    <property type="entry name" value="Oxopyrrolidines_Biosynth-assoc"/>
</dbReference>
<evidence type="ECO:0000313" key="2">
    <source>
        <dbReference type="Proteomes" id="UP000462212"/>
    </source>
</evidence>
<gene>
    <name evidence="1" type="ORF">LSUB1_G007514</name>
</gene>
<dbReference type="Pfam" id="PF12311">
    <property type="entry name" value="DUF3632"/>
    <property type="match status" value="1"/>
</dbReference>
<comment type="caution">
    <text evidence="1">The sequence shown here is derived from an EMBL/GenBank/DDBJ whole genome shotgun (WGS) entry which is preliminary data.</text>
</comment>
<accession>A0A8H8U3M8</accession>
<dbReference type="AlphaFoldDB" id="A0A8H8U3M8"/>
<dbReference type="PANTHER" id="PTHR38797">
    <property type="entry name" value="NUCLEAR PORE COMPLEX PROTEIN NUP85-RELATED"/>
    <property type="match status" value="1"/>
</dbReference>